<sequence>MAGLCEGGNEPSVSLKVICEIAVVGVFEKAWKLAPLNWPLLTLLSNTETSVEIELAGSTLDRSRRSQAKPSTWSPNSPGLTPPDFFVWGFVKDIVYSQKPRNIDDLREGTKPAVQVAVCTPVLRASGISSWRHDIFQTEPLSEYATVWLFRTVHSLTLKAQRLAEQKWLSMTKNSQS</sequence>
<organism evidence="1 2">
    <name type="scientific">Periplaneta americana</name>
    <name type="common">American cockroach</name>
    <name type="synonym">Blatta americana</name>
    <dbReference type="NCBI Taxonomy" id="6978"/>
    <lineage>
        <taxon>Eukaryota</taxon>
        <taxon>Metazoa</taxon>
        <taxon>Ecdysozoa</taxon>
        <taxon>Arthropoda</taxon>
        <taxon>Hexapoda</taxon>
        <taxon>Insecta</taxon>
        <taxon>Pterygota</taxon>
        <taxon>Neoptera</taxon>
        <taxon>Polyneoptera</taxon>
        <taxon>Dictyoptera</taxon>
        <taxon>Blattodea</taxon>
        <taxon>Blattoidea</taxon>
        <taxon>Blattidae</taxon>
        <taxon>Blattinae</taxon>
        <taxon>Periplaneta</taxon>
    </lineage>
</organism>
<dbReference type="Gene3D" id="3.30.420.10">
    <property type="entry name" value="Ribonuclease H-like superfamily/Ribonuclease H"/>
    <property type="match status" value="1"/>
</dbReference>
<reference evidence="1 2" key="1">
    <citation type="journal article" date="2022" name="Allergy">
        <title>Genome assembly and annotation of Periplaneta americana reveal a comprehensive cockroach allergen profile.</title>
        <authorList>
            <person name="Wang L."/>
            <person name="Xiong Q."/>
            <person name="Saelim N."/>
            <person name="Wang L."/>
            <person name="Nong W."/>
            <person name="Wan A.T."/>
            <person name="Shi M."/>
            <person name="Liu X."/>
            <person name="Cao Q."/>
            <person name="Hui J.H.L."/>
            <person name="Sookrung N."/>
            <person name="Leung T.F."/>
            <person name="Tungtrongchitr A."/>
            <person name="Tsui S.K.W."/>
        </authorList>
    </citation>
    <scope>NUCLEOTIDE SEQUENCE [LARGE SCALE GENOMIC DNA]</scope>
    <source>
        <strain evidence="1">PWHHKU_190912</strain>
    </source>
</reference>
<comment type="caution">
    <text evidence="1">The sequence shown here is derived from an EMBL/GenBank/DDBJ whole genome shotgun (WGS) entry which is preliminary data.</text>
</comment>
<dbReference type="PANTHER" id="PTHR47326:SF1">
    <property type="entry name" value="HTH PSQ-TYPE DOMAIN-CONTAINING PROTEIN"/>
    <property type="match status" value="1"/>
</dbReference>
<keyword evidence="2" id="KW-1185">Reference proteome</keyword>
<evidence type="ECO:0000313" key="2">
    <source>
        <dbReference type="Proteomes" id="UP001148838"/>
    </source>
</evidence>
<proteinExistence type="predicted"/>
<dbReference type="PANTHER" id="PTHR47326">
    <property type="entry name" value="TRANSPOSABLE ELEMENT TC3 TRANSPOSASE-LIKE PROTEIN"/>
    <property type="match status" value="1"/>
</dbReference>
<dbReference type="EMBL" id="JAJSOF020000011">
    <property type="protein sequence ID" value="KAJ4445202.1"/>
    <property type="molecule type" value="Genomic_DNA"/>
</dbReference>
<name>A0ABQ8THI2_PERAM</name>
<gene>
    <name evidence="1" type="ORF">ANN_07003</name>
</gene>
<dbReference type="Proteomes" id="UP001148838">
    <property type="component" value="Unassembled WGS sequence"/>
</dbReference>
<dbReference type="InterPro" id="IPR036397">
    <property type="entry name" value="RNaseH_sf"/>
</dbReference>
<accession>A0ABQ8THI2</accession>
<protein>
    <submittedName>
        <fullName evidence="1">Uncharacterized protein</fullName>
    </submittedName>
</protein>
<evidence type="ECO:0000313" key="1">
    <source>
        <dbReference type="EMBL" id="KAJ4445202.1"/>
    </source>
</evidence>